<accession>A0A1X2IJF1</accession>
<dbReference type="OrthoDB" id="5307922at2759"/>
<dbReference type="AlphaFoldDB" id="A0A1X2IJF1"/>
<evidence type="ECO:0000313" key="9">
    <source>
        <dbReference type="EMBL" id="ORZ17686.1"/>
    </source>
</evidence>
<evidence type="ECO:0000256" key="7">
    <source>
        <dbReference type="PIRSR" id="PIRSR602640-3"/>
    </source>
</evidence>
<dbReference type="InterPro" id="IPR002640">
    <property type="entry name" value="Arylesterase"/>
</dbReference>
<feature type="binding site" evidence="6">
    <location>
        <position position="293"/>
    </location>
    <ligand>
        <name>Ca(2+)</name>
        <dbReference type="ChEBI" id="CHEBI:29108"/>
        <label>1</label>
        <note>catalytic</note>
    </ligand>
</feature>
<comment type="caution">
    <text evidence="9">The sequence shown here is derived from an EMBL/GenBank/DDBJ whole genome shotgun (WGS) entry which is preliminary data.</text>
</comment>
<feature type="disulfide bond" description="In form B" evidence="7">
    <location>
        <begin position="43"/>
        <end position="386"/>
    </location>
</feature>
<dbReference type="Pfam" id="PF01731">
    <property type="entry name" value="Arylesterase"/>
    <property type="match status" value="1"/>
</dbReference>
<feature type="active site" description="Proton acceptor" evidence="5">
    <location>
        <position position="121"/>
    </location>
</feature>
<evidence type="ECO:0000256" key="4">
    <source>
        <dbReference type="ARBA" id="ARBA00023180"/>
    </source>
</evidence>
<reference evidence="9 10" key="1">
    <citation type="submission" date="2016-07" db="EMBL/GenBank/DDBJ databases">
        <title>Pervasive Adenine N6-methylation of Active Genes in Fungi.</title>
        <authorList>
            <consortium name="DOE Joint Genome Institute"/>
            <person name="Mondo S.J."/>
            <person name="Dannebaum R.O."/>
            <person name="Kuo R.C."/>
            <person name="Labutti K."/>
            <person name="Haridas S."/>
            <person name="Kuo A."/>
            <person name="Salamov A."/>
            <person name="Ahrendt S.R."/>
            <person name="Lipzen A."/>
            <person name="Sullivan W."/>
            <person name="Andreopoulos W.B."/>
            <person name="Clum A."/>
            <person name="Lindquist E."/>
            <person name="Daum C."/>
            <person name="Ramamoorthy G.K."/>
            <person name="Gryganskyi A."/>
            <person name="Culley D."/>
            <person name="Magnuson J.K."/>
            <person name="James T.Y."/>
            <person name="O'Malley M.A."/>
            <person name="Stajich J.E."/>
            <person name="Spatafora J.W."/>
            <person name="Visel A."/>
            <person name="Grigoriev I.V."/>
        </authorList>
    </citation>
    <scope>NUCLEOTIDE SEQUENCE [LARGE SCALE GENOMIC DNA]</scope>
    <source>
        <strain evidence="9 10">NRRL 1336</strain>
    </source>
</reference>
<feature type="binding site" evidence="6">
    <location>
        <position position="123"/>
    </location>
    <ligand>
        <name>Ca(2+)</name>
        <dbReference type="ChEBI" id="CHEBI:29108"/>
        <label>1</label>
        <note>catalytic</note>
    </ligand>
</feature>
<dbReference type="EMBL" id="MCGE01000009">
    <property type="protein sequence ID" value="ORZ17686.1"/>
    <property type="molecule type" value="Genomic_DNA"/>
</dbReference>
<keyword evidence="10" id="KW-1185">Reference proteome</keyword>
<proteinExistence type="inferred from homology"/>
<dbReference type="InterPro" id="IPR011042">
    <property type="entry name" value="6-blade_b-propeller_TolB-like"/>
</dbReference>
<dbReference type="InterPro" id="IPR051288">
    <property type="entry name" value="Serum_paraoxonase/arylesterase"/>
</dbReference>
<evidence type="ECO:0000256" key="1">
    <source>
        <dbReference type="ARBA" id="ARBA00008595"/>
    </source>
</evidence>
<name>A0A1X2IJF1_9FUNG</name>
<dbReference type="PANTHER" id="PTHR11799:SF12">
    <property type="entry name" value="PARAOXONASE-RELATED"/>
    <property type="match status" value="1"/>
</dbReference>
<keyword evidence="2" id="KW-0378">Hydrolase</keyword>
<keyword evidence="8" id="KW-0472">Membrane</keyword>
<evidence type="ECO:0008006" key="11">
    <source>
        <dbReference type="Google" id="ProtNLM"/>
    </source>
</evidence>
<feature type="transmembrane region" description="Helical" evidence="8">
    <location>
        <begin position="7"/>
        <end position="26"/>
    </location>
</feature>
<evidence type="ECO:0000256" key="2">
    <source>
        <dbReference type="ARBA" id="ARBA00022801"/>
    </source>
</evidence>
<dbReference type="PANTHER" id="PTHR11799">
    <property type="entry name" value="PARAOXONASE"/>
    <property type="match status" value="1"/>
</dbReference>
<dbReference type="Gene3D" id="2.120.10.30">
    <property type="entry name" value="TolB, C-terminal domain"/>
    <property type="match status" value="1"/>
</dbReference>
<gene>
    <name evidence="9" type="ORF">BCR42DRAFT_450255</name>
</gene>
<keyword evidence="6" id="KW-0479">Metal-binding</keyword>
<dbReference type="GO" id="GO:0046872">
    <property type="term" value="F:metal ion binding"/>
    <property type="evidence" value="ECO:0007669"/>
    <property type="project" value="UniProtKB-KW"/>
</dbReference>
<keyword evidence="8" id="KW-1133">Transmembrane helix</keyword>
<evidence type="ECO:0000256" key="6">
    <source>
        <dbReference type="PIRSR" id="PIRSR602640-2"/>
    </source>
</evidence>
<keyword evidence="4" id="KW-0325">Glycoprotein</keyword>
<feature type="binding site" evidence="6">
    <location>
        <position position="57"/>
    </location>
    <ligand>
        <name>Ca(2+)</name>
        <dbReference type="ChEBI" id="CHEBI:29108"/>
        <label>1</label>
        <note>catalytic</note>
    </ligand>
</feature>
<evidence type="ECO:0000256" key="8">
    <source>
        <dbReference type="SAM" id="Phobius"/>
    </source>
</evidence>
<evidence type="ECO:0000313" key="10">
    <source>
        <dbReference type="Proteomes" id="UP000193560"/>
    </source>
</evidence>
<comment type="cofactor">
    <cofactor evidence="6">
        <name>Ca(2+)</name>
        <dbReference type="ChEBI" id="CHEBI:29108"/>
    </cofactor>
    <text evidence="6">Binds 2 calcium ions per subunit.</text>
</comment>
<sequence>MFFTGNRLWVVVGAISIVAYPLYYLIGLASINKVVPSIGKDTCAKIVSPEGLSFCEDIVLGNGVAYASCDPAREKRNKVLDYNYFSEGETIPSGNIWRIDYTSTPPKSKPISTYSKPSDFHPLGLAIDEERKLILAINLPFDSEKALIEVFSIEDDGNLLHKRTIQHENLYTPNAVHIVDDHKWEASDGTPSFYFSNDHYYQKKLLKMLENTAILPISNVMFYDARSNNAYPVIGGLSFANGISGNDSTLFVSECNKRRVHQYNITLRPHEKDETKAVHVDYLQTVDVDMAVDNLEYDRVSGILVMAGHPKGLDFIRYAFARDRSLQSVPKAGSLVMEWNSSSQSAPKVVFSDDGHYYAASSTGALDSQNGKLLVSSLYDHGILVCDV</sequence>
<evidence type="ECO:0000256" key="5">
    <source>
        <dbReference type="PIRSR" id="PIRSR602640-1"/>
    </source>
</evidence>
<organism evidence="9 10">
    <name type="scientific">Absidia repens</name>
    <dbReference type="NCBI Taxonomy" id="90262"/>
    <lineage>
        <taxon>Eukaryota</taxon>
        <taxon>Fungi</taxon>
        <taxon>Fungi incertae sedis</taxon>
        <taxon>Mucoromycota</taxon>
        <taxon>Mucoromycotina</taxon>
        <taxon>Mucoromycetes</taxon>
        <taxon>Mucorales</taxon>
        <taxon>Cunninghamellaceae</taxon>
        <taxon>Absidia</taxon>
    </lineage>
</organism>
<keyword evidence="3 7" id="KW-1015">Disulfide bond</keyword>
<feature type="binding site" evidence="6">
    <location>
        <position position="174"/>
    </location>
    <ligand>
        <name>Ca(2+)</name>
        <dbReference type="ChEBI" id="CHEBI:29108"/>
        <label>1</label>
        <note>catalytic</note>
    </ligand>
</feature>
<protein>
    <recommendedName>
        <fullName evidence="11">Arylesterase-domain-containing protein</fullName>
    </recommendedName>
</protein>
<feature type="binding site" evidence="6">
    <location>
        <position position="294"/>
    </location>
    <ligand>
        <name>Ca(2+)</name>
        <dbReference type="ChEBI" id="CHEBI:29108"/>
        <label>1</label>
        <note>catalytic</note>
    </ligand>
</feature>
<feature type="binding site" evidence="6">
    <location>
        <position position="241"/>
    </location>
    <ligand>
        <name>Ca(2+)</name>
        <dbReference type="ChEBI" id="CHEBI:29108"/>
        <label>1</label>
        <note>catalytic</note>
    </ligand>
</feature>
<keyword evidence="6" id="KW-0106">Calcium</keyword>
<keyword evidence="8" id="KW-0812">Transmembrane</keyword>
<dbReference type="Proteomes" id="UP000193560">
    <property type="component" value="Unassembled WGS sequence"/>
</dbReference>
<comment type="similarity">
    <text evidence="1">Belongs to the paraoxonase family.</text>
</comment>
<dbReference type="GO" id="GO:0004064">
    <property type="term" value="F:arylesterase activity"/>
    <property type="evidence" value="ECO:0007669"/>
    <property type="project" value="InterPro"/>
</dbReference>
<dbReference type="SUPFAM" id="SSF63829">
    <property type="entry name" value="Calcium-dependent phosphotriesterase"/>
    <property type="match status" value="1"/>
</dbReference>
<evidence type="ECO:0000256" key="3">
    <source>
        <dbReference type="ARBA" id="ARBA00023157"/>
    </source>
</evidence>